<keyword evidence="2" id="KW-1185">Reference proteome</keyword>
<evidence type="ECO:0008006" key="3">
    <source>
        <dbReference type="Google" id="ProtNLM"/>
    </source>
</evidence>
<gene>
    <name evidence="1" type="ORF">SAMN05444351_4278</name>
</gene>
<dbReference type="EMBL" id="FQVX01000005">
    <property type="protein sequence ID" value="SHH20393.1"/>
    <property type="molecule type" value="Genomic_DNA"/>
</dbReference>
<sequence>MSGHGRGRRWAVVAALVAVLCALPAVVAALPADDADVAAADLRDAVLASGGVGFSGYAVSAGGLSLPVSDQLPAVADLLSDRVQLRVWWRGEDEHRVDVVGAAGETGVHTDPAGTWTWEYESATAERTGPAPLTLPAPPDLVPASLGRRLLSEAGDDELARIGARRVAGRDALGLRLVPAAAASSVARVDVWADAATGLPLAVEVLAEGATMPALDTRFLDLDLAVPPAGVVAFDPPPGARVRQGADPGGLLREAADRALSPGRLPAELAGLPRRTLEGAPEAVGLYGRGVTLLAVAPVPGRLAAGVRSALAAAPDAVRDERGTRIAAGPLGLMLVDAPGAGTFLLTGTVDLDALADAAAALTGAPS</sequence>
<organism evidence="1 2">
    <name type="scientific">Geodermatophilus nigrescens</name>
    <dbReference type="NCBI Taxonomy" id="1070870"/>
    <lineage>
        <taxon>Bacteria</taxon>
        <taxon>Bacillati</taxon>
        <taxon>Actinomycetota</taxon>
        <taxon>Actinomycetes</taxon>
        <taxon>Geodermatophilales</taxon>
        <taxon>Geodermatophilaceae</taxon>
        <taxon>Geodermatophilus</taxon>
    </lineage>
</organism>
<dbReference type="RefSeq" id="WP_073422481.1">
    <property type="nucleotide sequence ID" value="NZ_FQVX01000005.1"/>
</dbReference>
<evidence type="ECO:0000313" key="2">
    <source>
        <dbReference type="Proteomes" id="UP000184471"/>
    </source>
</evidence>
<dbReference type="OrthoDB" id="4860341at2"/>
<protein>
    <recommendedName>
        <fullName evidence="3">Sigma E regulatory protein, MucB/RseB</fullName>
    </recommendedName>
</protein>
<dbReference type="STRING" id="1070870.SAMN05444351_4278"/>
<proteinExistence type="predicted"/>
<dbReference type="Gene3D" id="2.50.20.10">
    <property type="entry name" value="Lipoprotein localisation LolA/LolB/LppX"/>
    <property type="match status" value="1"/>
</dbReference>
<dbReference type="AlphaFoldDB" id="A0A1M5R3N3"/>
<evidence type="ECO:0000313" key="1">
    <source>
        <dbReference type="EMBL" id="SHH20393.1"/>
    </source>
</evidence>
<reference evidence="1 2" key="1">
    <citation type="submission" date="2016-11" db="EMBL/GenBank/DDBJ databases">
        <authorList>
            <person name="Jaros S."/>
            <person name="Januszkiewicz K."/>
            <person name="Wedrychowicz H."/>
        </authorList>
    </citation>
    <scope>NUCLEOTIDE SEQUENCE [LARGE SCALE GENOMIC DNA]</scope>
    <source>
        <strain evidence="1 2">DSM 45408</strain>
    </source>
</reference>
<name>A0A1M5R3N3_9ACTN</name>
<dbReference type="Proteomes" id="UP000184471">
    <property type="component" value="Unassembled WGS sequence"/>
</dbReference>
<accession>A0A1M5R3N3</accession>